<reference evidence="4" key="1">
    <citation type="submission" date="2017-02" db="UniProtKB">
        <authorList>
            <consortium name="WormBaseParasite"/>
        </authorList>
    </citation>
    <scope>IDENTIFICATION</scope>
</reference>
<dbReference type="EMBL" id="UYSL01020995">
    <property type="protein sequence ID" value="VDL76877.1"/>
    <property type="molecule type" value="Genomic_DNA"/>
</dbReference>
<dbReference type="Proteomes" id="UP000271162">
    <property type="component" value="Unassembled WGS sequence"/>
</dbReference>
<accession>A0A0N4YA89</accession>
<protein>
    <submittedName>
        <fullName evidence="4">2OG-FeII_Oxy_4 domain-containing protein</fullName>
    </submittedName>
</protein>
<name>A0A0N4YA89_NIPBR</name>
<dbReference type="AlphaFoldDB" id="A0A0N4YA89"/>
<dbReference type="WBParaSite" id="NBR_0001328701-mRNA-1">
    <property type="protein sequence ID" value="NBR_0001328701-mRNA-1"/>
    <property type="gene ID" value="NBR_0001328701"/>
</dbReference>
<feature type="region of interest" description="Disordered" evidence="1">
    <location>
        <begin position="119"/>
        <end position="143"/>
    </location>
</feature>
<gene>
    <name evidence="2" type="ORF">NBR_LOCUS13288</name>
</gene>
<evidence type="ECO:0000313" key="4">
    <source>
        <dbReference type="WBParaSite" id="NBR_0001328701-mRNA-1"/>
    </source>
</evidence>
<organism evidence="4">
    <name type="scientific">Nippostrongylus brasiliensis</name>
    <name type="common">Rat hookworm</name>
    <dbReference type="NCBI Taxonomy" id="27835"/>
    <lineage>
        <taxon>Eukaryota</taxon>
        <taxon>Metazoa</taxon>
        <taxon>Ecdysozoa</taxon>
        <taxon>Nematoda</taxon>
        <taxon>Chromadorea</taxon>
        <taxon>Rhabditida</taxon>
        <taxon>Rhabditina</taxon>
        <taxon>Rhabditomorpha</taxon>
        <taxon>Strongyloidea</taxon>
        <taxon>Heligmosomidae</taxon>
        <taxon>Nippostrongylus</taxon>
    </lineage>
</organism>
<evidence type="ECO:0000256" key="1">
    <source>
        <dbReference type="SAM" id="MobiDB-lite"/>
    </source>
</evidence>
<keyword evidence="3" id="KW-1185">Reference proteome</keyword>
<evidence type="ECO:0000313" key="3">
    <source>
        <dbReference type="Proteomes" id="UP000271162"/>
    </source>
</evidence>
<evidence type="ECO:0000313" key="2">
    <source>
        <dbReference type="EMBL" id="VDL76877.1"/>
    </source>
</evidence>
<reference evidence="2 3" key="2">
    <citation type="submission" date="2018-11" db="EMBL/GenBank/DDBJ databases">
        <authorList>
            <consortium name="Pathogen Informatics"/>
        </authorList>
    </citation>
    <scope>NUCLEOTIDE SEQUENCE [LARGE SCALE GENOMIC DNA]</scope>
</reference>
<sequence>MLRGGRFRLFADDYGIDAYEGFADGFDDAAEESYTVVVVLQALWVAGQHQEISSKDFPDAPEEPTFALYGKESNCRAVRTNILTLFLHRRNKGDDLQQTRPTVPLHVDGGDRCAGCRSAPQLPPCPTRPDNRLIGPPEAPKPI</sequence>
<proteinExistence type="predicted"/>